<proteinExistence type="predicted"/>
<name>A0ABT6G8F7_9PROT</name>
<dbReference type="Proteomes" id="UP001529180">
    <property type="component" value="Unassembled WGS sequence"/>
</dbReference>
<organism evidence="1 2">
    <name type="scientific">Thalassospira aquimaris</name>
    <dbReference type="NCBI Taxonomy" id="3037796"/>
    <lineage>
        <taxon>Bacteria</taxon>
        <taxon>Pseudomonadati</taxon>
        <taxon>Pseudomonadota</taxon>
        <taxon>Alphaproteobacteria</taxon>
        <taxon>Rhodospirillales</taxon>
        <taxon>Thalassospiraceae</taxon>
        <taxon>Thalassospira</taxon>
    </lineage>
</organism>
<reference evidence="1 2" key="1">
    <citation type="submission" date="2023-03" db="EMBL/GenBank/DDBJ databases">
        <title>Strain FZY0004 represents a novel species in the genus Thalassospira isolated from seawater.</title>
        <authorList>
            <person name="Fu Z.-Y."/>
        </authorList>
    </citation>
    <scope>NUCLEOTIDE SEQUENCE [LARGE SCALE GENOMIC DNA]</scope>
    <source>
        <strain evidence="1 2">FZY0004</strain>
    </source>
</reference>
<sequence>MNVQRRILAAVVAIGICIVLIAGKQAHAEVFRLAILHGDVEVFDYEIGVVKLALEYADGDHQLELVLLPRTPQERLLRLMEDGTEINVFFTGHSPAREQHFLQVDFPMTRGLLGNRIFITRPDMLSALQRVETLDDLKQFSVGSGTDWPDTTVFRENGFNVVSSTYANLWKMLENERFDIFNRGIHEAFVEIEQQRDQGRDLVIDHSVQVIYPFDYFLYVNRTDTRRHAILTQGLQRAHASGAFDSYFNKHPMIKRVLEDSKMSERKHFMIDNPGMSERLRNLPSDYWRVF</sequence>
<keyword evidence="2" id="KW-1185">Reference proteome</keyword>
<evidence type="ECO:0008006" key="3">
    <source>
        <dbReference type="Google" id="ProtNLM"/>
    </source>
</evidence>
<gene>
    <name evidence="1" type="ORF">P7680_04920</name>
</gene>
<dbReference type="SUPFAM" id="SSF53850">
    <property type="entry name" value="Periplasmic binding protein-like II"/>
    <property type="match status" value="1"/>
</dbReference>
<evidence type="ECO:0000313" key="1">
    <source>
        <dbReference type="EMBL" id="MDG4718328.1"/>
    </source>
</evidence>
<dbReference type="RefSeq" id="WP_114103279.1">
    <property type="nucleotide sequence ID" value="NZ_JARSBO010000002.1"/>
</dbReference>
<accession>A0ABT6G8F7</accession>
<comment type="caution">
    <text evidence="1">The sequence shown here is derived from an EMBL/GenBank/DDBJ whole genome shotgun (WGS) entry which is preliminary data.</text>
</comment>
<dbReference type="EMBL" id="JARSBO010000002">
    <property type="protein sequence ID" value="MDG4718328.1"/>
    <property type="molecule type" value="Genomic_DNA"/>
</dbReference>
<evidence type="ECO:0000313" key="2">
    <source>
        <dbReference type="Proteomes" id="UP001529180"/>
    </source>
</evidence>
<protein>
    <recommendedName>
        <fullName evidence="3">Solute-binding protein family 3/N-terminal domain-containing protein</fullName>
    </recommendedName>
</protein>